<keyword evidence="3" id="KW-1185">Reference proteome</keyword>
<keyword evidence="1" id="KW-0732">Signal</keyword>
<sequence>MRKFFLIFCLLLSFNAFSESTLVHPFELEFSAPENRFNLKAELLLSCRYEKLVWGDSSEFHVKDEVISLPIAIKKNQIKISHSKTSSMKLDGRFRSNPGCMSELRLTFTDAQYAVGWAGQMNRPITFALKDGHFYRAGDSVLDISKLEAQIANRLVDFLYVPAASQVNIWMTADGQRLPISPTSSAIDPQTKMPYRLKTK</sequence>
<name>A0AAX4HPZ0_9BACT</name>
<dbReference type="AlphaFoldDB" id="A0AAX4HPZ0"/>
<evidence type="ECO:0000313" key="2">
    <source>
        <dbReference type="EMBL" id="WPU65176.1"/>
    </source>
</evidence>
<evidence type="ECO:0000256" key="1">
    <source>
        <dbReference type="SAM" id="SignalP"/>
    </source>
</evidence>
<feature type="signal peptide" evidence="1">
    <location>
        <begin position="1"/>
        <end position="18"/>
    </location>
</feature>
<dbReference type="Proteomes" id="UP001324634">
    <property type="component" value="Chromosome"/>
</dbReference>
<gene>
    <name evidence="2" type="ORF">SOO65_00240</name>
</gene>
<proteinExistence type="predicted"/>
<accession>A0AAX4HPZ0</accession>
<protein>
    <recommendedName>
        <fullName evidence="4">DUF2987 domain-containing protein</fullName>
    </recommendedName>
</protein>
<evidence type="ECO:0000313" key="3">
    <source>
        <dbReference type="Proteomes" id="UP001324634"/>
    </source>
</evidence>
<organism evidence="2 3">
    <name type="scientific">Peredibacter starrii</name>
    <dbReference type="NCBI Taxonomy" id="28202"/>
    <lineage>
        <taxon>Bacteria</taxon>
        <taxon>Pseudomonadati</taxon>
        <taxon>Bdellovibrionota</taxon>
        <taxon>Bacteriovoracia</taxon>
        <taxon>Bacteriovoracales</taxon>
        <taxon>Bacteriovoracaceae</taxon>
        <taxon>Peredibacter</taxon>
    </lineage>
</organism>
<reference evidence="2 3" key="1">
    <citation type="submission" date="2023-11" db="EMBL/GenBank/DDBJ databases">
        <title>Peredibacter starrii A3.12.</title>
        <authorList>
            <person name="Mitchell R.J."/>
        </authorList>
    </citation>
    <scope>NUCLEOTIDE SEQUENCE [LARGE SCALE GENOMIC DNA]</scope>
    <source>
        <strain evidence="2 3">A3.12</strain>
    </source>
</reference>
<evidence type="ECO:0008006" key="4">
    <source>
        <dbReference type="Google" id="ProtNLM"/>
    </source>
</evidence>
<dbReference type="RefSeq" id="WP_321395280.1">
    <property type="nucleotide sequence ID" value="NZ_CP139487.1"/>
</dbReference>
<feature type="chain" id="PRO_5043433116" description="DUF2987 domain-containing protein" evidence="1">
    <location>
        <begin position="19"/>
        <end position="200"/>
    </location>
</feature>
<dbReference type="EMBL" id="CP139487">
    <property type="protein sequence ID" value="WPU65176.1"/>
    <property type="molecule type" value="Genomic_DNA"/>
</dbReference>
<dbReference type="KEGG" id="psti:SOO65_00240"/>